<evidence type="ECO:0000313" key="10">
    <source>
        <dbReference type="Proteomes" id="UP000183299"/>
    </source>
</evidence>
<feature type="domain" description="HAMP" evidence="8">
    <location>
        <begin position="268"/>
        <end position="308"/>
    </location>
</feature>
<dbReference type="InterPro" id="IPR051310">
    <property type="entry name" value="MCP_chemotaxis"/>
</dbReference>
<dbReference type="SUPFAM" id="SSF58104">
    <property type="entry name" value="Methyl-accepting chemotaxis protein (MCP) signaling domain"/>
    <property type="match status" value="1"/>
</dbReference>
<feature type="transmembrane region" description="Helical" evidence="6">
    <location>
        <begin position="96"/>
        <end position="114"/>
    </location>
</feature>
<dbReference type="PANTHER" id="PTHR43531:SF11">
    <property type="entry name" value="METHYL-ACCEPTING CHEMOTAXIS PROTEIN 3"/>
    <property type="match status" value="1"/>
</dbReference>
<dbReference type="InterPro" id="IPR003660">
    <property type="entry name" value="HAMP_dom"/>
</dbReference>
<dbReference type="CDD" id="cd11386">
    <property type="entry name" value="MCP_signal"/>
    <property type="match status" value="1"/>
</dbReference>
<protein>
    <submittedName>
        <fullName evidence="9">Methyl-accepting chemotaxis protein</fullName>
    </submittedName>
</protein>
<dbReference type="STRING" id="576117.SAMN04488138_10582"/>
<keyword evidence="10" id="KW-1185">Reference proteome</keyword>
<dbReference type="GO" id="GO:0006935">
    <property type="term" value="P:chemotaxis"/>
    <property type="evidence" value="ECO:0007669"/>
    <property type="project" value="UniProtKB-KW"/>
</dbReference>
<dbReference type="GO" id="GO:0016020">
    <property type="term" value="C:membrane"/>
    <property type="evidence" value="ECO:0007669"/>
    <property type="project" value="UniProtKB-SubCell"/>
</dbReference>
<evidence type="ECO:0000256" key="6">
    <source>
        <dbReference type="SAM" id="Phobius"/>
    </source>
</evidence>
<feature type="domain" description="Methyl-accepting transducer" evidence="7">
    <location>
        <begin position="313"/>
        <end position="542"/>
    </location>
</feature>
<evidence type="ECO:0000256" key="4">
    <source>
        <dbReference type="PROSITE-ProRule" id="PRU00284"/>
    </source>
</evidence>
<sequence>MSNPSQELSTIQNEATGILSKANVGFSLAMIAMIAIAQGDLTTALIGGGLFAALGLIAPRLKPSAAHILTAQAMVGTAITCNAALIGNPLQIDSHMLYFAVLAMISLMTSLRALIISAGTIAVHHLVLTFAMPALVYPSTDLWFNIERTTFHAVIVVLESSALFYMILKRWQGSELTARKTEEALQAADEAKAAMASAQQEKQRAEEALAQARKSSAQAEAAGRAAEEALHENELARQEREKLQAQNDQAREKHDQALQHLLTVFELHLDQLSSGDLSTRITEALDPAYAGLKDSFNSATEKLAAAIHDVREHSCDIQTQSREISTSANDLSARTERQAATLTEIAHAVEDLTKALHSVASESSDAQTLAEATSKEAADSSVIMEQAVDAMSGLENSSHEINKITSVIDDIAFQTNLLALNAGVEAARAGDAGRGFAVVASEVRALAQRSSDAAREINQLIARSNQQVQDGVDLVKRTGDALSGIKASVDKITRRLQSSAEATRDQSQNLSNVNHSISELESVTQQNAAMFEQTTAANKLLSEGARALSEMVQTFVTTPPETSEEQDGYDQSFSAAG</sequence>
<evidence type="ECO:0000259" key="8">
    <source>
        <dbReference type="PROSITE" id="PS50885"/>
    </source>
</evidence>
<reference evidence="9 10" key="1">
    <citation type="submission" date="2016-10" db="EMBL/GenBank/DDBJ databases">
        <authorList>
            <person name="de Groot N.N."/>
        </authorList>
    </citation>
    <scope>NUCLEOTIDE SEQUENCE [LARGE SCALE GENOMIC DNA]</scope>
    <source>
        <strain evidence="9 10">CGMCC 1.8891</strain>
    </source>
</reference>
<evidence type="ECO:0000313" key="9">
    <source>
        <dbReference type="EMBL" id="SFJ45441.1"/>
    </source>
</evidence>
<keyword evidence="6" id="KW-0472">Membrane</keyword>
<keyword evidence="6" id="KW-0812">Transmembrane</keyword>
<evidence type="ECO:0000256" key="5">
    <source>
        <dbReference type="SAM" id="MobiDB-lite"/>
    </source>
</evidence>
<gene>
    <name evidence="9" type="ORF">SAMN04488138_10582</name>
</gene>
<evidence type="ECO:0000259" key="7">
    <source>
        <dbReference type="PROSITE" id="PS50111"/>
    </source>
</evidence>
<comment type="similarity">
    <text evidence="3">Belongs to the methyl-accepting chemotaxis (MCP) protein family.</text>
</comment>
<feature type="transmembrane region" description="Helical" evidence="6">
    <location>
        <begin position="121"/>
        <end position="138"/>
    </location>
</feature>
<dbReference type="AlphaFoldDB" id="A0A1I3RJE0"/>
<feature type="region of interest" description="Disordered" evidence="5">
    <location>
        <begin position="557"/>
        <end position="577"/>
    </location>
</feature>
<evidence type="ECO:0000256" key="1">
    <source>
        <dbReference type="ARBA" id="ARBA00004370"/>
    </source>
</evidence>
<dbReference type="GO" id="GO:0007165">
    <property type="term" value="P:signal transduction"/>
    <property type="evidence" value="ECO:0007669"/>
    <property type="project" value="UniProtKB-KW"/>
</dbReference>
<dbReference type="InterPro" id="IPR004089">
    <property type="entry name" value="MCPsignal_dom"/>
</dbReference>
<dbReference type="FunFam" id="1.10.287.950:FF:000001">
    <property type="entry name" value="Methyl-accepting chemotaxis sensory transducer"/>
    <property type="match status" value="1"/>
</dbReference>
<dbReference type="PROSITE" id="PS50885">
    <property type="entry name" value="HAMP"/>
    <property type="match status" value="1"/>
</dbReference>
<dbReference type="EMBL" id="FORY01000005">
    <property type="protein sequence ID" value="SFJ45441.1"/>
    <property type="molecule type" value="Genomic_DNA"/>
</dbReference>
<evidence type="ECO:0000256" key="3">
    <source>
        <dbReference type="ARBA" id="ARBA00029447"/>
    </source>
</evidence>
<feature type="transmembrane region" description="Helical" evidence="6">
    <location>
        <begin position="28"/>
        <end position="57"/>
    </location>
</feature>
<dbReference type="Pfam" id="PF00015">
    <property type="entry name" value="MCPsignal"/>
    <property type="match status" value="1"/>
</dbReference>
<dbReference type="Proteomes" id="UP000183299">
    <property type="component" value="Unassembled WGS sequence"/>
</dbReference>
<feature type="transmembrane region" description="Helical" evidence="6">
    <location>
        <begin position="69"/>
        <end position="90"/>
    </location>
</feature>
<dbReference type="GeneID" id="98664747"/>
<comment type="subcellular location">
    <subcellularLocation>
        <location evidence="1">Membrane</location>
    </subcellularLocation>
</comment>
<keyword evidence="4" id="KW-0807">Transducer</keyword>
<dbReference type="RefSeq" id="WP_066599402.1">
    <property type="nucleotide sequence ID" value="NZ_FORY01000005.1"/>
</dbReference>
<organism evidence="9 10">
    <name type="scientific">Celeribacter halophilus</name>
    <dbReference type="NCBI Taxonomy" id="576117"/>
    <lineage>
        <taxon>Bacteria</taxon>
        <taxon>Pseudomonadati</taxon>
        <taxon>Pseudomonadota</taxon>
        <taxon>Alphaproteobacteria</taxon>
        <taxon>Rhodobacterales</taxon>
        <taxon>Roseobacteraceae</taxon>
        <taxon>Celeribacter</taxon>
    </lineage>
</organism>
<name>A0A1I3RJE0_9RHOB</name>
<feature type="region of interest" description="Disordered" evidence="5">
    <location>
        <begin position="195"/>
        <end position="231"/>
    </location>
</feature>
<dbReference type="PROSITE" id="PS50111">
    <property type="entry name" value="CHEMOTAXIS_TRANSDUC_2"/>
    <property type="match status" value="1"/>
</dbReference>
<feature type="transmembrane region" description="Helical" evidence="6">
    <location>
        <begin position="150"/>
        <end position="168"/>
    </location>
</feature>
<evidence type="ECO:0000256" key="2">
    <source>
        <dbReference type="ARBA" id="ARBA00022500"/>
    </source>
</evidence>
<accession>A0A1I3RJE0</accession>
<dbReference type="Gene3D" id="1.10.287.950">
    <property type="entry name" value="Methyl-accepting chemotaxis protein"/>
    <property type="match status" value="1"/>
</dbReference>
<dbReference type="PANTHER" id="PTHR43531">
    <property type="entry name" value="PROTEIN ICFG"/>
    <property type="match status" value="1"/>
</dbReference>
<keyword evidence="2" id="KW-0145">Chemotaxis</keyword>
<keyword evidence="6" id="KW-1133">Transmembrane helix</keyword>
<dbReference type="SMART" id="SM00283">
    <property type="entry name" value="MA"/>
    <property type="match status" value="1"/>
</dbReference>
<proteinExistence type="inferred from homology"/>